<dbReference type="AlphaFoldDB" id="A0ABD1BIA1"/>
<name>A0ABD1BIA1_CARAN</name>
<dbReference type="InterPro" id="IPR040256">
    <property type="entry name" value="At4g02000-like"/>
</dbReference>
<dbReference type="PANTHER" id="PTHR31286">
    <property type="entry name" value="GLYCINE-RICH CELL WALL STRUCTURAL PROTEIN 1.8-LIKE"/>
    <property type="match status" value="1"/>
</dbReference>
<sequence>MDVGGSGIGFSAGVSSSGLVSAAEGSVLAATVSSVSKAAVTVSSSEDASAAEEDSSGSLALDTGSGLICVVASAAAGFGSVDSRVLVAEDGSVSDVVSKKVSGGDLVLVTSQGSVGPKALDACSGKGSAAEALGAGLVSDAAVSTIVDLVSVDLVSVSGLGGSVTEGLLSPETLGGGSVEEVSAKLTGEPSGSPVPAPIGMGHKDISFRSYSSVVQQTSSLSKHEITVSMEEGDSIIHVPEDILNDSLPLWDNLIVGRFPDASPHIAKVHVIVNKIWRYGNKDVKIDAYVVNATTIKFRIRDPVIRDKVLRRRMWNIAYKPMFLSKDGPISEETQPAIISMPMWIEIKNVPPSYFSWKGLSFLSSVVGVPKKIHPDTLLCKKYDEARIFVEVDLTNQLPQSFRFKSSQGVTSEVLYSYPWLPPKCSICEKWGHTSEECIANPNKKSEAPRILKRGEKMVPQSAQKVSTNHEFSPIISSATVPIALSKEPSHHVCEDTDGCAPPLSETLSVRNSGQEPSKLVDKGVEKLQATAQPAYKDADEGAVGVENENNSTTSEPWREVSPRKKSNHVGQLPIQQQISVSPSRFSVLENAENSESQVDSQFGKPKGKNKDEGLKS</sequence>
<organism evidence="3 4">
    <name type="scientific">Cardamine amara subsp. amara</name>
    <dbReference type="NCBI Taxonomy" id="228776"/>
    <lineage>
        <taxon>Eukaryota</taxon>
        <taxon>Viridiplantae</taxon>
        <taxon>Streptophyta</taxon>
        <taxon>Embryophyta</taxon>
        <taxon>Tracheophyta</taxon>
        <taxon>Spermatophyta</taxon>
        <taxon>Magnoliopsida</taxon>
        <taxon>eudicotyledons</taxon>
        <taxon>Gunneridae</taxon>
        <taxon>Pentapetalae</taxon>
        <taxon>rosids</taxon>
        <taxon>malvids</taxon>
        <taxon>Brassicales</taxon>
        <taxon>Brassicaceae</taxon>
        <taxon>Cardamineae</taxon>
        <taxon>Cardamine</taxon>
    </lineage>
</organism>
<evidence type="ECO:0000256" key="1">
    <source>
        <dbReference type="SAM" id="MobiDB-lite"/>
    </source>
</evidence>
<feature type="compositionally biased region" description="Polar residues" evidence="1">
    <location>
        <begin position="574"/>
        <end position="585"/>
    </location>
</feature>
<feature type="compositionally biased region" description="Polar residues" evidence="1">
    <location>
        <begin position="592"/>
        <end position="601"/>
    </location>
</feature>
<reference evidence="3 4" key="1">
    <citation type="submission" date="2024-04" db="EMBL/GenBank/DDBJ databases">
        <title>Genome assembly C_amara_ONT_v2.</title>
        <authorList>
            <person name="Yant L."/>
            <person name="Moore C."/>
            <person name="Slenker M."/>
        </authorList>
    </citation>
    <scope>NUCLEOTIDE SEQUENCE [LARGE SCALE GENOMIC DNA]</scope>
    <source>
        <tissue evidence="3">Leaf</tissue>
    </source>
</reference>
<dbReference type="InterPro" id="IPR025558">
    <property type="entry name" value="DUF4283"/>
</dbReference>
<dbReference type="EMBL" id="JBANAX010000290">
    <property type="protein sequence ID" value="KAL1215260.1"/>
    <property type="molecule type" value="Genomic_DNA"/>
</dbReference>
<evidence type="ECO:0000259" key="2">
    <source>
        <dbReference type="Pfam" id="PF14111"/>
    </source>
</evidence>
<protein>
    <recommendedName>
        <fullName evidence="2">DUF4283 domain-containing protein</fullName>
    </recommendedName>
</protein>
<dbReference type="Pfam" id="PF14111">
    <property type="entry name" value="DUF4283"/>
    <property type="match status" value="1"/>
</dbReference>
<gene>
    <name evidence="3" type="ORF">V5N11_017024</name>
</gene>
<proteinExistence type="predicted"/>
<comment type="caution">
    <text evidence="3">The sequence shown here is derived from an EMBL/GenBank/DDBJ whole genome shotgun (WGS) entry which is preliminary data.</text>
</comment>
<evidence type="ECO:0000313" key="3">
    <source>
        <dbReference type="EMBL" id="KAL1215260.1"/>
    </source>
</evidence>
<feature type="region of interest" description="Disordered" evidence="1">
    <location>
        <begin position="534"/>
        <end position="617"/>
    </location>
</feature>
<evidence type="ECO:0000313" key="4">
    <source>
        <dbReference type="Proteomes" id="UP001558713"/>
    </source>
</evidence>
<dbReference type="PANTHER" id="PTHR31286:SF148">
    <property type="entry name" value="DUF4283 DOMAIN-CONTAINING PROTEIN"/>
    <property type="match status" value="1"/>
</dbReference>
<feature type="domain" description="DUF4283" evidence="2">
    <location>
        <begin position="250"/>
        <end position="325"/>
    </location>
</feature>
<accession>A0ABD1BIA1</accession>
<dbReference type="Proteomes" id="UP001558713">
    <property type="component" value="Unassembled WGS sequence"/>
</dbReference>
<keyword evidence="4" id="KW-1185">Reference proteome</keyword>